<evidence type="ECO:0000256" key="2">
    <source>
        <dbReference type="ARBA" id="ARBA00022801"/>
    </source>
</evidence>
<dbReference type="RefSeq" id="WP_163046358.1">
    <property type="nucleotide sequence ID" value="NZ_JAAAMJ010000055.1"/>
</dbReference>
<keyword evidence="1" id="KW-0547">Nucleotide-binding</keyword>
<feature type="domain" description="SF3 helicase" evidence="4">
    <location>
        <begin position="264"/>
        <end position="426"/>
    </location>
</feature>
<dbReference type="Gene3D" id="3.40.50.300">
    <property type="entry name" value="P-loop containing nucleotide triphosphate hydrolases"/>
    <property type="match status" value="1"/>
</dbReference>
<accession>A0A6L9MNJ6</accession>
<evidence type="ECO:0000259" key="4">
    <source>
        <dbReference type="PROSITE" id="PS51206"/>
    </source>
</evidence>
<dbReference type="AlphaFoldDB" id="A0A6L9MNJ6"/>
<reference evidence="5 6" key="1">
    <citation type="submission" date="2020-01" db="EMBL/GenBank/DDBJ databases">
        <title>Genomes of bacteria type strains.</title>
        <authorList>
            <person name="Chen J."/>
            <person name="Zhu S."/>
            <person name="Chen J."/>
        </authorList>
    </citation>
    <scope>NUCLEOTIDE SEQUENCE [LARGE SCALE GENOMIC DNA]</scope>
    <source>
        <strain evidence="5 6">KCTC 52919</strain>
    </source>
</reference>
<dbReference type="InterPro" id="IPR006500">
    <property type="entry name" value="Helicase_put_C_phage/plasmid"/>
</dbReference>
<dbReference type="InterPro" id="IPR027417">
    <property type="entry name" value="P-loop_NTPase"/>
</dbReference>
<evidence type="ECO:0000256" key="1">
    <source>
        <dbReference type="ARBA" id="ARBA00022741"/>
    </source>
</evidence>
<dbReference type="InterPro" id="IPR014015">
    <property type="entry name" value="Helicase_SF3_DNA-vir"/>
</dbReference>
<dbReference type="GO" id="GO:0005524">
    <property type="term" value="F:ATP binding"/>
    <property type="evidence" value="ECO:0007669"/>
    <property type="project" value="UniProtKB-KW"/>
</dbReference>
<evidence type="ECO:0000256" key="3">
    <source>
        <dbReference type="ARBA" id="ARBA00022840"/>
    </source>
</evidence>
<evidence type="ECO:0000313" key="6">
    <source>
        <dbReference type="Proteomes" id="UP000476332"/>
    </source>
</evidence>
<keyword evidence="3" id="KW-0067">ATP-binding</keyword>
<evidence type="ECO:0000313" key="5">
    <source>
        <dbReference type="EMBL" id="NDV89514.1"/>
    </source>
</evidence>
<dbReference type="NCBIfam" id="TIGR01613">
    <property type="entry name" value="primase_Cterm"/>
    <property type="match status" value="1"/>
</dbReference>
<dbReference type="SUPFAM" id="SSF52540">
    <property type="entry name" value="P-loop containing nucleoside triphosphate hydrolases"/>
    <property type="match status" value="1"/>
</dbReference>
<sequence>MSNRKGGVSLLALCASEPETDVGNGRRFLHRFGPVVLHVAKVGWHSYDDRRWREDEDGAMVRPLAHQTVEAIPFECEEIVHNVAEGEIVAAGETAEQELRRRRKPGTDATNEERDAYGRLVDAVAAMASVLKQIEKRHSARARHGKSSAGSSKMDNMLKEAAPYRSASVEALNPDRLALNCANGTLRFEQVDVEAPEPGEPRVRWLARLDPHRREDMISKLVTTTVPGMALGQEIGDPEVFDRIARQTAPEFFRFLHKVQPNPDIRGYLQRLSGYMLTGLTSEQMIAFFFGIGANGKSTFTDLIGNVLADYAVTLSIDSFAGDTRKGGGDATPDLARLLGARACFASEGDEGVKIREGLVKLLTGGDKLAVRRLHQDFVEIEIQAKVVITGNHKPTIRGDDDGIWRRVHLVDWPVQIPKEERDRHLPEKLAAERDGVLAWMIAGALQFLSLGGLNPPKMVVDLTEEHREESDPIGAFIRVACDVTGNRDDAASPGQLFLAYEIFCRSEGLFAFGQATFTRRLPDQTRKSWTAPDGKQATFVKVKQSVTLYRGLRIRPLYQPVGGVARHSGD</sequence>
<dbReference type="SMART" id="SM00885">
    <property type="entry name" value="D5_N"/>
    <property type="match status" value="1"/>
</dbReference>
<dbReference type="Proteomes" id="UP000476332">
    <property type="component" value="Unassembled WGS sequence"/>
</dbReference>
<dbReference type="Pfam" id="PF19263">
    <property type="entry name" value="DUF5906"/>
    <property type="match status" value="1"/>
</dbReference>
<keyword evidence="6" id="KW-1185">Reference proteome</keyword>
<dbReference type="InterPro" id="IPR051620">
    <property type="entry name" value="ORF904-like_C"/>
</dbReference>
<gene>
    <name evidence="5" type="ORF">GTW51_23010</name>
</gene>
<protein>
    <recommendedName>
        <fullName evidence="4">SF3 helicase domain-containing protein</fullName>
    </recommendedName>
</protein>
<dbReference type="InterPro" id="IPR014818">
    <property type="entry name" value="Phage/plasmid_primase_P4_C"/>
</dbReference>
<dbReference type="PANTHER" id="PTHR35372:SF2">
    <property type="entry name" value="SF3 HELICASE DOMAIN-CONTAINING PROTEIN"/>
    <property type="match status" value="1"/>
</dbReference>
<proteinExistence type="predicted"/>
<dbReference type="Pfam" id="PF08706">
    <property type="entry name" value="D5_N"/>
    <property type="match status" value="1"/>
</dbReference>
<dbReference type="EMBL" id="JAAAMJ010000055">
    <property type="protein sequence ID" value="NDV89514.1"/>
    <property type="molecule type" value="Genomic_DNA"/>
</dbReference>
<keyword evidence="2" id="KW-0378">Hydrolase</keyword>
<dbReference type="GO" id="GO:0016787">
    <property type="term" value="F:hydrolase activity"/>
    <property type="evidence" value="ECO:0007669"/>
    <property type="project" value="UniProtKB-KW"/>
</dbReference>
<comment type="caution">
    <text evidence="5">The sequence shown here is derived from an EMBL/GenBank/DDBJ whole genome shotgun (WGS) entry which is preliminary data.</text>
</comment>
<dbReference type="PROSITE" id="PS51206">
    <property type="entry name" value="SF3_HELICASE_1"/>
    <property type="match status" value="1"/>
</dbReference>
<dbReference type="PANTHER" id="PTHR35372">
    <property type="entry name" value="ATP BINDING PROTEIN-RELATED"/>
    <property type="match status" value="1"/>
</dbReference>
<organism evidence="5 6">
    <name type="scientific">Aurantimonas aggregata</name>
    <dbReference type="NCBI Taxonomy" id="2047720"/>
    <lineage>
        <taxon>Bacteria</taxon>
        <taxon>Pseudomonadati</taxon>
        <taxon>Pseudomonadota</taxon>
        <taxon>Alphaproteobacteria</taxon>
        <taxon>Hyphomicrobiales</taxon>
        <taxon>Aurantimonadaceae</taxon>
        <taxon>Aurantimonas</taxon>
    </lineage>
</organism>
<dbReference type="InterPro" id="IPR045455">
    <property type="entry name" value="NrS-1_pol-like_helicase"/>
</dbReference>
<name>A0A6L9MNJ6_9HYPH</name>